<name>D7MA20_ARALL</name>
<sequence>MHRFRGNIWDFDSKPKVMQTLGYPLPMNDRIKEITEARNIELGLGLQLCFLHPSKHKFEHPRFCFERLEYVGQKIQIQLKLENDFMKSLQAEAIESGELEAIKPLPWYPKNLSFHARRLEKTRYLRGTFSCQLLQNKYSLPFAYLC</sequence>
<dbReference type="EMBL" id="GL348719">
    <property type="protein sequence ID" value="EFH45234.1"/>
    <property type="molecule type" value="Genomic_DNA"/>
</dbReference>
<gene>
    <name evidence="1" type="ORF">ARALYDRAFT_912568</name>
</gene>
<dbReference type="Proteomes" id="UP000008694">
    <property type="component" value="Unassembled WGS sequence"/>
</dbReference>
<dbReference type="Gramene" id="scaffold_700310.1">
    <property type="protein sequence ID" value="scaffold_700310.1"/>
    <property type="gene ID" value="scaffold_700310.1"/>
</dbReference>
<evidence type="ECO:0000313" key="1">
    <source>
        <dbReference type="EMBL" id="EFH45234.1"/>
    </source>
</evidence>
<dbReference type="HOGENOM" id="CLU_1779965_0_0_1"/>
<evidence type="ECO:0000313" key="2">
    <source>
        <dbReference type="Proteomes" id="UP000008694"/>
    </source>
</evidence>
<dbReference type="STRING" id="81972.D7MA20"/>
<dbReference type="AlphaFoldDB" id="D7MA20"/>
<organism evidence="2">
    <name type="scientific">Arabidopsis lyrata subsp. lyrata</name>
    <name type="common">Lyre-leaved rock-cress</name>
    <dbReference type="NCBI Taxonomy" id="81972"/>
    <lineage>
        <taxon>Eukaryota</taxon>
        <taxon>Viridiplantae</taxon>
        <taxon>Streptophyta</taxon>
        <taxon>Embryophyta</taxon>
        <taxon>Tracheophyta</taxon>
        <taxon>Spermatophyta</taxon>
        <taxon>Magnoliopsida</taxon>
        <taxon>eudicotyledons</taxon>
        <taxon>Gunneridae</taxon>
        <taxon>Pentapetalae</taxon>
        <taxon>rosids</taxon>
        <taxon>malvids</taxon>
        <taxon>Brassicales</taxon>
        <taxon>Brassicaceae</taxon>
        <taxon>Camelineae</taxon>
        <taxon>Arabidopsis</taxon>
    </lineage>
</organism>
<protein>
    <submittedName>
        <fullName evidence="1">Uncharacterized protein</fullName>
    </submittedName>
</protein>
<accession>D7MA20</accession>
<dbReference type="eggNOG" id="KOG2198">
    <property type="taxonomic scope" value="Eukaryota"/>
</dbReference>
<reference evidence="2" key="1">
    <citation type="journal article" date="2011" name="Nat. Genet.">
        <title>The Arabidopsis lyrata genome sequence and the basis of rapid genome size change.</title>
        <authorList>
            <person name="Hu T.T."/>
            <person name="Pattyn P."/>
            <person name="Bakker E.G."/>
            <person name="Cao J."/>
            <person name="Cheng J.-F."/>
            <person name="Clark R.M."/>
            <person name="Fahlgren N."/>
            <person name="Fawcett J.A."/>
            <person name="Grimwood J."/>
            <person name="Gundlach H."/>
            <person name="Haberer G."/>
            <person name="Hollister J.D."/>
            <person name="Ossowski S."/>
            <person name="Ottilar R.P."/>
            <person name="Salamov A.A."/>
            <person name="Schneeberger K."/>
            <person name="Spannagl M."/>
            <person name="Wang X."/>
            <person name="Yang L."/>
            <person name="Nasrallah M.E."/>
            <person name="Bergelson J."/>
            <person name="Carrington J.C."/>
            <person name="Gaut B.S."/>
            <person name="Schmutz J."/>
            <person name="Mayer K.F.X."/>
            <person name="Van de Peer Y."/>
            <person name="Grigoriev I.V."/>
            <person name="Nordborg M."/>
            <person name="Weigel D."/>
            <person name="Guo Y.-L."/>
        </authorList>
    </citation>
    <scope>NUCLEOTIDE SEQUENCE [LARGE SCALE GENOMIC DNA]</scope>
    <source>
        <strain evidence="2">cv. MN47</strain>
    </source>
</reference>
<keyword evidence="2" id="KW-1185">Reference proteome</keyword>
<proteinExistence type="predicted"/>